<accession>A0A1X1IVD3</accession>
<dbReference type="EMBL" id="NCUY01000032">
    <property type="protein sequence ID" value="ORO77081.1"/>
    <property type="molecule type" value="Genomic_DNA"/>
</dbReference>
<sequence>MNLQIEEKFILDDFFNLFLSVQNKTILEKIGIIALLRKCTLNQKLNYFQNNWKSIHFLIGRSKSLQNHKNA</sequence>
<evidence type="ECO:0000313" key="1">
    <source>
        <dbReference type="EMBL" id="ORO77081.1"/>
    </source>
</evidence>
<name>A0A1X1IVD3_STROR</name>
<reference evidence="1 2" key="1">
    <citation type="journal article" date="2016" name="Eur. J. Clin. Microbiol. Infect. Dis.">
        <title>Whole genome sequencing as a tool for phylogenetic analysis of clinical strains of Mitis group streptococci.</title>
        <authorList>
            <person name="Rasmussen L.H."/>
            <person name="Dargis R."/>
            <person name="Hojholt K."/>
            <person name="Christensen J.J."/>
            <person name="Skovgaard O."/>
            <person name="Justesen U.S."/>
            <person name="Rosenvinge F.S."/>
            <person name="Moser C."/>
            <person name="Lukjancenko O."/>
            <person name="Rasmussen S."/>
            <person name="Nielsen X.C."/>
        </authorList>
    </citation>
    <scope>NUCLEOTIDE SEQUENCE [LARGE SCALE GENOMIC DNA]</scope>
    <source>
        <strain evidence="1 2">RH_70047_11</strain>
    </source>
</reference>
<organism evidence="1 2">
    <name type="scientific">Streptococcus oralis subsp. dentisani</name>
    <dbReference type="NCBI Taxonomy" id="1458253"/>
    <lineage>
        <taxon>Bacteria</taxon>
        <taxon>Bacillati</taxon>
        <taxon>Bacillota</taxon>
        <taxon>Bacilli</taxon>
        <taxon>Lactobacillales</taxon>
        <taxon>Streptococcaceae</taxon>
        <taxon>Streptococcus</taxon>
    </lineage>
</organism>
<gene>
    <name evidence="1" type="ORF">B7707_09045</name>
</gene>
<dbReference type="Proteomes" id="UP000193326">
    <property type="component" value="Unassembled WGS sequence"/>
</dbReference>
<protein>
    <submittedName>
        <fullName evidence="1">Uncharacterized protein</fullName>
    </submittedName>
</protein>
<comment type="caution">
    <text evidence="1">The sequence shown here is derived from an EMBL/GenBank/DDBJ whole genome shotgun (WGS) entry which is preliminary data.</text>
</comment>
<proteinExistence type="predicted"/>
<dbReference type="AlphaFoldDB" id="A0A1X1IVD3"/>
<evidence type="ECO:0000313" key="2">
    <source>
        <dbReference type="Proteomes" id="UP000193326"/>
    </source>
</evidence>